<evidence type="ECO:0000256" key="1">
    <source>
        <dbReference type="SAM" id="MobiDB-lite"/>
    </source>
</evidence>
<evidence type="ECO:0000313" key="4">
    <source>
        <dbReference type="EMBL" id="QJA84744.1"/>
    </source>
</evidence>
<feature type="region of interest" description="Disordered" evidence="1">
    <location>
        <begin position="1"/>
        <end position="20"/>
    </location>
</feature>
<name>A0A6H1ZG57_9ZZZZ</name>
<proteinExistence type="predicted"/>
<gene>
    <name evidence="4" type="ORF">MM415A00170_0008</name>
    <name evidence="3" type="ORF">MM415B00642_0007</name>
    <name evidence="2" type="ORF">TM448A00430_0006</name>
    <name evidence="5" type="ORF">TM448B00346_0024</name>
</gene>
<dbReference type="EMBL" id="MT144613">
    <property type="protein sequence ID" value="QJH95126.1"/>
    <property type="molecule type" value="Genomic_DNA"/>
</dbReference>
<evidence type="ECO:0000313" key="3">
    <source>
        <dbReference type="EMBL" id="QJA63238.1"/>
    </source>
</evidence>
<dbReference type="EMBL" id="MT142534">
    <property type="protein sequence ID" value="QJA84744.1"/>
    <property type="molecule type" value="Genomic_DNA"/>
</dbReference>
<evidence type="ECO:0000313" key="2">
    <source>
        <dbReference type="EMBL" id="QJA46449.1"/>
    </source>
</evidence>
<organism evidence="2">
    <name type="scientific">viral metagenome</name>
    <dbReference type="NCBI Taxonomy" id="1070528"/>
    <lineage>
        <taxon>unclassified sequences</taxon>
        <taxon>metagenomes</taxon>
        <taxon>organismal metagenomes</taxon>
    </lineage>
</organism>
<dbReference type="AlphaFoldDB" id="A0A6H1ZG57"/>
<feature type="region of interest" description="Disordered" evidence="1">
    <location>
        <begin position="390"/>
        <end position="409"/>
    </location>
</feature>
<dbReference type="EMBL" id="MT144011">
    <property type="protein sequence ID" value="QJA46449.1"/>
    <property type="molecule type" value="Genomic_DNA"/>
</dbReference>
<feature type="compositionally biased region" description="Polar residues" evidence="1">
    <location>
        <begin position="391"/>
        <end position="409"/>
    </location>
</feature>
<protein>
    <submittedName>
        <fullName evidence="2">Uncharacterized protein</fullName>
    </submittedName>
</protein>
<dbReference type="EMBL" id="MT141493">
    <property type="protein sequence ID" value="QJA63238.1"/>
    <property type="molecule type" value="Genomic_DNA"/>
</dbReference>
<sequence>MADQNQPWWTSAKEEAQKKYQPSTYITPYQQAMLEQGVSPEDLGIDIATLPQKSWIVPYTQSPIVPDYNKNVHPSSIFPPGVLPTTAPTTAPTTTDDDLIRQLAEALGIDPALLLGGGGGGGGEGSTPLTKPDDSMLSDPVNNKWMYDSSANAGLGGWVEVEKYSAYEQWLMEKARIDADNAKLKEAGIPQPTDVPQDAYGRVPVWDARDGLWRYPPDWGQVPANIAEKNRLQAEEAARAQAAAQAAEQVAYQNQQLALQSQQQSLQTQQQAWQRQQAETAAAQEQKNYLAQLAAQPISWLQHAAASGQQPAVQPWMLPLMPQQYAGTVAGAPLPGFQQGQEGATPSMAQLPALTNPSLQYWQRMTPAAQQQFLGYRQARTGSRPEDTLWRFQTTAPPSGQNKPLQYVQ</sequence>
<reference evidence="2" key="1">
    <citation type="submission" date="2020-03" db="EMBL/GenBank/DDBJ databases">
        <title>The deep terrestrial virosphere.</title>
        <authorList>
            <person name="Holmfeldt K."/>
            <person name="Nilsson E."/>
            <person name="Simone D."/>
            <person name="Lopez-Fernandez M."/>
            <person name="Wu X."/>
            <person name="de Brujin I."/>
            <person name="Lundin D."/>
            <person name="Andersson A."/>
            <person name="Bertilsson S."/>
            <person name="Dopson M."/>
        </authorList>
    </citation>
    <scope>NUCLEOTIDE SEQUENCE</scope>
    <source>
        <strain evidence="4">MM415A00170</strain>
        <strain evidence="3">MM415B00642</strain>
        <strain evidence="2">TM448A00430</strain>
        <strain evidence="5">TM448B00346</strain>
    </source>
</reference>
<accession>A0A6H1ZG57</accession>
<evidence type="ECO:0000313" key="5">
    <source>
        <dbReference type="EMBL" id="QJH95126.1"/>
    </source>
</evidence>